<evidence type="ECO:0000313" key="2">
    <source>
        <dbReference type="EMBL" id="GCC19504.1"/>
    </source>
</evidence>
<protein>
    <submittedName>
        <fullName evidence="2">Uncharacterized protein</fullName>
    </submittedName>
</protein>
<proteinExistence type="predicted"/>
<keyword evidence="3" id="KW-1185">Reference proteome</keyword>
<dbReference type="Proteomes" id="UP000287033">
    <property type="component" value="Unassembled WGS sequence"/>
</dbReference>
<comment type="caution">
    <text evidence="2">The sequence shown here is derived from an EMBL/GenBank/DDBJ whole genome shotgun (WGS) entry which is preliminary data.</text>
</comment>
<feature type="compositionally biased region" description="Polar residues" evidence="1">
    <location>
        <begin position="16"/>
        <end position="28"/>
    </location>
</feature>
<reference evidence="2 3" key="1">
    <citation type="journal article" date="2018" name="Nat. Ecol. Evol.">
        <title>Shark genomes provide insights into elasmobranch evolution and the origin of vertebrates.</title>
        <authorList>
            <person name="Hara Y"/>
            <person name="Yamaguchi K"/>
            <person name="Onimaru K"/>
            <person name="Kadota M"/>
            <person name="Koyanagi M"/>
            <person name="Keeley SD"/>
            <person name="Tatsumi K"/>
            <person name="Tanaka K"/>
            <person name="Motone F"/>
            <person name="Kageyama Y"/>
            <person name="Nozu R"/>
            <person name="Adachi N"/>
            <person name="Nishimura O"/>
            <person name="Nakagawa R"/>
            <person name="Tanegashima C"/>
            <person name="Kiyatake I"/>
            <person name="Matsumoto R"/>
            <person name="Murakumo K"/>
            <person name="Nishida K"/>
            <person name="Terakita A"/>
            <person name="Kuratani S"/>
            <person name="Sato K"/>
            <person name="Hyodo S Kuraku.S."/>
        </authorList>
    </citation>
    <scope>NUCLEOTIDE SEQUENCE [LARGE SCALE GENOMIC DNA]</scope>
</reference>
<dbReference type="AlphaFoldDB" id="A0A401RN35"/>
<organism evidence="2 3">
    <name type="scientific">Chiloscyllium punctatum</name>
    <name type="common">Brownbanded bambooshark</name>
    <name type="synonym">Hemiscyllium punctatum</name>
    <dbReference type="NCBI Taxonomy" id="137246"/>
    <lineage>
        <taxon>Eukaryota</taxon>
        <taxon>Metazoa</taxon>
        <taxon>Chordata</taxon>
        <taxon>Craniata</taxon>
        <taxon>Vertebrata</taxon>
        <taxon>Chondrichthyes</taxon>
        <taxon>Elasmobranchii</taxon>
        <taxon>Galeomorphii</taxon>
        <taxon>Galeoidea</taxon>
        <taxon>Orectolobiformes</taxon>
        <taxon>Hemiscylliidae</taxon>
        <taxon>Chiloscyllium</taxon>
    </lineage>
</organism>
<dbReference type="EMBL" id="BEZZ01000001">
    <property type="protein sequence ID" value="GCC19504.1"/>
    <property type="molecule type" value="Genomic_DNA"/>
</dbReference>
<sequence length="117" mass="13045">MKRLARSTHGDDHPTPGTNLFSSASAHCTNPAPPCPSDERCSIFRHINSDRTGGAGAESEWLVSDLHLVAVADLSFLRCRDRWKIAICQVSHFGDTPLVIKWQQTRPKARIPWLSIK</sequence>
<evidence type="ECO:0000256" key="1">
    <source>
        <dbReference type="SAM" id="MobiDB-lite"/>
    </source>
</evidence>
<accession>A0A401RN35</accession>
<feature type="region of interest" description="Disordered" evidence="1">
    <location>
        <begin position="1"/>
        <end position="34"/>
    </location>
</feature>
<name>A0A401RN35_CHIPU</name>
<gene>
    <name evidence="2" type="ORF">chiPu_0000035</name>
</gene>
<evidence type="ECO:0000313" key="3">
    <source>
        <dbReference type="Proteomes" id="UP000287033"/>
    </source>
</evidence>